<comment type="pathway">
    <text evidence="2">Siderophore biosynthesis; enterobactin biosynthesis.</text>
</comment>
<keyword evidence="7" id="KW-0259">Enterobactin biosynthesis</keyword>
<dbReference type="GO" id="GO:0009239">
    <property type="term" value="P:enterobactin biosynthetic process"/>
    <property type="evidence" value="ECO:0007669"/>
    <property type="project" value="UniProtKB-UniPathway"/>
</dbReference>
<comment type="catalytic activity">
    <reaction evidence="11">
        <text>apo-[peptidyl-carrier protein] + CoA = holo-[peptidyl-carrier protein] + adenosine 3',5'-bisphosphate + H(+)</text>
        <dbReference type="Rhea" id="RHEA:46228"/>
        <dbReference type="Rhea" id="RHEA-COMP:11479"/>
        <dbReference type="Rhea" id="RHEA-COMP:11480"/>
        <dbReference type="ChEBI" id="CHEBI:15378"/>
        <dbReference type="ChEBI" id="CHEBI:29999"/>
        <dbReference type="ChEBI" id="CHEBI:57287"/>
        <dbReference type="ChEBI" id="CHEBI:58343"/>
        <dbReference type="ChEBI" id="CHEBI:64479"/>
    </reaction>
</comment>
<dbReference type="PANTHER" id="PTHR38096">
    <property type="entry name" value="ENTEROBACTIN SYNTHASE COMPONENT D"/>
    <property type="match status" value="1"/>
</dbReference>
<reference evidence="16 17" key="1">
    <citation type="submission" date="2020-08" db="EMBL/GenBank/DDBJ databases">
        <title>Genomic Encyclopedia of Type Strains, Phase III (KMG-III): the genomes of soil and plant-associated and newly described type strains.</title>
        <authorList>
            <person name="Whitman W."/>
        </authorList>
    </citation>
    <scope>NUCLEOTIDE SEQUENCE [LARGE SCALE GENOMIC DNA]</scope>
    <source>
        <strain evidence="16 17">CECT 8799</strain>
    </source>
</reference>
<feature type="domain" description="4'-phosphopantetheinyl transferase" evidence="14">
    <location>
        <begin position="142"/>
        <end position="233"/>
    </location>
</feature>
<evidence type="ECO:0000256" key="6">
    <source>
        <dbReference type="ARBA" id="ARBA00022679"/>
    </source>
</evidence>
<evidence type="ECO:0000256" key="11">
    <source>
        <dbReference type="ARBA" id="ARBA00049191"/>
    </source>
</evidence>
<dbReference type="GO" id="GO:0009366">
    <property type="term" value="C:enterobactin synthetase complex"/>
    <property type="evidence" value="ECO:0007669"/>
    <property type="project" value="InterPro"/>
</dbReference>
<evidence type="ECO:0000256" key="5">
    <source>
        <dbReference type="ARBA" id="ARBA00019087"/>
    </source>
</evidence>
<evidence type="ECO:0000256" key="4">
    <source>
        <dbReference type="ARBA" id="ARBA00011503"/>
    </source>
</evidence>
<comment type="similarity">
    <text evidence="3">Belongs to the P-Pant transferase superfamily. EntD family.</text>
</comment>
<dbReference type="InterPro" id="IPR037143">
    <property type="entry name" value="4-PPantetheinyl_Trfase_dom_sf"/>
</dbReference>
<name>A0A7W4WCW5_9GAMM</name>
<dbReference type="UniPathway" id="UPA00017"/>
<keyword evidence="6 16" id="KW-0808">Transferase</keyword>
<dbReference type="RefSeq" id="WP_183460751.1">
    <property type="nucleotide sequence ID" value="NZ_JACHWZ010000012.1"/>
</dbReference>
<proteinExistence type="inferred from homology"/>
<keyword evidence="13" id="KW-0460">Magnesium</keyword>
<dbReference type="PANTHER" id="PTHR38096:SF1">
    <property type="entry name" value="ENTEROBACTIN SYNTHASE COMPONENT D"/>
    <property type="match status" value="1"/>
</dbReference>
<comment type="cofactor">
    <cofactor evidence="13">
        <name>Mg(2+)</name>
        <dbReference type="ChEBI" id="CHEBI:18420"/>
    </cofactor>
</comment>
<evidence type="ECO:0000256" key="7">
    <source>
        <dbReference type="ARBA" id="ARBA00023191"/>
    </source>
</evidence>
<evidence type="ECO:0000256" key="10">
    <source>
        <dbReference type="ARBA" id="ARBA00049176"/>
    </source>
</evidence>
<dbReference type="Proteomes" id="UP000535937">
    <property type="component" value="Unassembled WGS sequence"/>
</dbReference>
<feature type="binding site" evidence="12">
    <location>
        <position position="194"/>
    </location>
    <ligand>
        <name>CoA</name>
        <dbReference type="ChEBI" id="CHEBI:57287"/>
    </ligand>
</feature>
<comment type="subunit">
    <text evidence="4">EntB, EntD, EntE, and EntF form a multienzyme complex called enterobactin synthase.</text>
</comment>
<gene>
    <name evidence="16" type="ORF">FHS09_002767</name>
</gene>
<comment type="function">
    <text evidence="1">Involved in the biosynthesis of the siderophore enterobactin (enterochelin), which is a macrocyclic trimeric lactone of N-(2,3-dihydroxybenzoyl)-serine. The serine trilactone serves as a scaffolding for the three catechol functionalities that provide hexadentate coordination for the tightly ligated iron(2+) atoms. Plays an essential role in the assembly of the enterobactin by catalyzing the transfer of the 4'-phosphopantetheine (Ppant) moiety from coenzyme A to the apo-domains of both EntB (ArCP domain) and EntF (PCP domain) to yield their holo-forms which make them competent for the activation of 2,3-dihydroxybenzoate (DHB) and L-serine, respectively.</text>
</comment>
<feature type="binding site" evidence="12">
    <location>
        <position position="190"/>
    </location>
    <ligand>
        <name>CoA</name>
        <dbReference type="ChEBI" id="CHEBI:57287"/>
    </ligand>
</feature>
<dbReference type="InterPro" id="IPR041354">
    <property type="entry name" value="4PPT_N"/>
</dbReference>
<dbReference type="GO" id="GO:0000287">
    <property type="term" value="F:magnesium ion binding"/>
    <property type="evidence" value="ECO:0007669"/>
    <property type="project" value="InterPro"/>
</dbReference>
<evidence type="ECO:0000256" key="2">
    <source>
        <dbReference type="ARBA" id="ARBA00004993"/>
    </source>
</evidence>
<sequence>MQYKSIYPFLRELFPLSEGGPPSAFVGERSVVEDVDFPGILVEVRFSRENFRDAMFELFGVDCPEWLKDSAAGRKSEFLAGRIAAKTGFSRLVGERPDFSSVLSSSVKNRCPQWKPGFVGSISHTSDRAFCAVGSKRGLRYVGVDMEDWIGNEVIRNIERKIIDRHERTVMEESGAAYEKVFTAVFSAKESLFKALYPLVGRYFGFEIAKVTSVDLGRGILMLQLEEGLHHCFPRGMELAAEVYFQAGYVITIVWAGNQLSALVPDFLASKG</sequence>
<dbReference type="AlphaFoldDB" id="A0A7W4WCW5"/>
<protein>
    <recommendedName>
        <fullName evidence="5">Enterobactin synthase component D</fullName>
    </recommendedName>
    <alternativeName>
        <fullName evidence="8">4'-phosphopantetheinyl transferase EntD</fullName>
    </alternativeName>
    <alternativeName>
        <fullName evidence="9">Enterochelin synthase D</fullName>
    </alternativeName>
</protein>
<dbReference type="InterPro" id="IPR008278">
    <property type="entry name" value="4-PPantetheinyl_Trfase_dom"/>
</dbReference>
<dbReference type="PRINTS" id="PR01399">
    <property type="entry name" value="ENTSNTHTASED"/>
</dbReference>
<comment type="catalytic activity">
    <reaction evidence="10">
        <text>apo-[aryl-carrier protein] + CoA = holo-[aryl-carrier protein] + adenosine 3',5'-bisphosphate + H(+)</text>
        <dbReference type="Rhea" id="RHEA:48404"/>
        <dbReference type="Rhea" id="RHEA-COMP:15903"/>
        <dbReference type="Rhea" id="RHEA-COMP:17557"/>
        <dbReference type="ChEBI" id="CHEBI:15378"/>
        <dbReference type="ChEBI" id="CHEBI:29999"/>
        <dbReference type="ChEBI" id="CHEBI:57287"/>
        <dbReference type="ChEBI" id="CHEBI:58343"/>
        <dbReference type="ChEBI" id="CHEBI:64479"/>
    </reaction>
</comment>
<evidence type="ECO:0000256" key="8">
    <source>
        <dbReference type="ARBA" id="ARBA00029894"/>
    </source>
</evidence>
<dbReference type="EMBL" id="JACHWZ010000012">
    <property type="protein sequence ID" value="MBB3061924.1"/>
    <property type="molecule type" value="Genomic_DNA"/>
</dbReference>
<evidence type="ECO:0000256" key="9">
    <source>
        <dbReference type="ARBA" id="ARBA00031996"/>
    </source>
</evidence>
<comment type="caution">
    <text evidence="16">The sequence shown here is derived from an EMBL/GenBank/DDBJ whole genome shotgun (WGS) entry which is preliminary data.</text>
</comment>
<keyword evidence="13" id="KW-0479">Metal-binding</keyword>
<feature type="binding site" evidence="12">
    <location>
        <position position="145"/>
    </location>
    <ligand>
        <name>CoA</name>
        <dbReference type="ChEBI" id="CHEBI:57287"/>
    </ligand>
</feature>
<dbReference type="GO" id="GO:0005886">
    <property type="term" value="C:plasma membrane"/>
    <property type="evidence" value="ECO:0007669"/>
    <property type="project" value="TreeGrafter"/>
</dbReference>
<evidence type="ECO:0000256" key="1">
    <source>
        <dbReference type="ARBA" id="ARBA00003937"/>
    </source>
</evidence>
<dbReference type="InterPro" id="IPR003542">
    <property type="entry name" value="Enbac_synth_compD-like"/>
</dbReference>
<evidence type="ECO:0000313" key="16">
    <source>
        <dbReference type="EMBL" id="MBB3061924.1"/>
    </source>
</evidence>
<dbReference type="Pfam" id="PF17837">
    <property type="entry name" value="4PPT_N"/>
    <property type="match status" value="1"/>
</dbReference>
<organism evidence="16 17">
    <name type="scientific">Microbulbifer rhizosphaerae</name>
    <dbReference type="NCBI Taxonomy" id="1562603"/>
    <lineage>
        <taxon>Bacteria</taxon>
        <taxon>Pseudomonadati</taxon>
        <taxon>Pseudomonadota</taxon>
        <taxon>Gammaproteobacteria</taxon>
        <taxon>Cellvibrionales</taxon>
        <taxon>Microbulbiferaceae</taxon>
        <taxon>Microbulbifer</taxon>
    </lineage>
</organism>
<feature type="binding site" evidence="13">
    <location>
        <position position="145"/>
    </location>
    <ligand>
        <name>Mg(2+)</name>
        <dbReference type="ChEBI" id="CHEBI:18420"/>
    </ligand>
</feature>
<evidence type="ECO:0000256" key="13">
    <source>
        <dbReference type="PIRSR" id="PIRSR603542-2"/>
    </source>
</evidence>
<evidence type="ECO:0000259" key="15">
    <source>
        <dbReference type="Pfam" id="PF17837"/>
    </source>
</evidence>
<feature type="binding site" evidence="12">
    <location>
        <position position="74"/>
    </location>
    <ligand>
        <name>CoA</name>
        <dbReference type="ChEBI" id="CHEBI:57287"/>
    </ligand>
</feature>
<feature type="domain" description="4'-phosphopantetheinyl transferase N-terminal" evidence="15">
    <location>
        <begin position="68"/>
        <end position="133"/>
    </location>
</feature>
<evidence type="ECO:0000256" key="3">
    <source>
        <dbReference type="ARBA" id="ARBA00008342"/>
    </source>
</evidence>
<dbReference type="GO" id="GO:0008897">
    <property type="term" value="F:holo-[acyl-carrier-protein] synthase activity"/>
    <property type="evidence" value="ECO:0007669"/>
    <property type="project" value="InterPro"/>
</dbReference>
<accession>A0A7W4WCW5</accession>
<feature type="binding site" evidence="13">
    <location>
        <position position="147"/>
    </location>
    <ligand>
        <name>Mg(2+)</name>
        <dbReference type="ChEBI" id="CHEBI:18420"/>
    </ligand>
</feature>
<evidence type="ECO:0000256" key="12">
    <source>
        <dbReference type="PIRSR" id="PIRSR603542-1"/>
    </source>
</evidence>
<feature type="binding site" evidence="12">
    <location>
        <position position="82"/>
    </location>
    <ligand>
        <name>CoA</name>
        <dbReference type="ChEBI" id="CHEBI:57287"/>
    </ligand>
</feature>
<dbReference type="Pfam" id="PF01648">
    <property type="entry name" value="ACPS"/>
    <property type="match status" value="1"/>
</dbReference>
<evidence type="ECO:0000259" key="14">
    <source>
        <dbReference type="Pfam" id="PF01648"/>
    </source>
</evidence>
<feature type="binding site" evidence="12">
    <location>
        <begin position="123"/>
        <end position="124"/>
    </location>
    <ligand>
        <name>CoA</name>
        <dbReference type="ChEBI" id="CHEBI:57287"/>
    </ligand>
</feature>
<dbReference type="SUPFAM" id="SSF56214">
    <property type="entry name" value="4'-phosphopantetheinyl transferase"/>
    <property type="match status" value="1"/>
</dbReference>
<evidence type="ECO:0000313" key="17">
    <source>
        <dbReference type="Proteomes" id="UP000535937"/>
    </source>
</evidence>
<keyword evidence="17" id="KW-1185">Reference proteome</keyword>